<protein>
    <submittedName>
        <fullName evidence="4">LicD family protein</fullName>
    </submittedName>
</protein>
<dbReference type="Proteomes" id="UP000318041">
    <property type="component" value="Unassembled WGS sequence"/>
</dbReference>
<feature type="domain" description="LicD/FKTN/FKRP nucleotidyltransferase" evidence="2">
    <location>
        <begin position="26"/>
        <end position="249"/>
    </location>
</feature>
<evidence type="ECO:0000256" key="1">
    <source>
        <dbReference type="SAM" id="Phobius"/>
    </source>
</evidence>
<dbReference type="Pfam" id="PF04991">
    <property type="entry name" value="LicD"/>
    <property type="match status" value="1"/>
</dbReference>
<keyword evidence="1" id="KW-0812">Transmembrane</keyword>
<dbReference type="EMBL" id="VWCJ01000001">
    <property type="protein sequence ID" value="KAA5001761.1"/>
    <property type="molecule type" value="Genomic_DNA"/>
</dbReference>
<evidence type="ECO:0000313" key="3">
    <source>
        <dbReference type="EMBL" id="KAA5001761.1"/>
    </source>
</evidence>
<sequence length="272" mass="32159">MLKKRLDYSQLKVIQLNILKDVDAFCRENNITYYLTYGTLLGAVRHQGYIPWDDDIDIAMPRKDYEKFLSNYNLNGSKKNVYQVVAIELNNAYPYPFGKVQDLSTVLLEYSDINYPLGINIDIFPIDGLPVDLKKSDKHFLKIKWLMMIMNLKKVKITIKRSFLKNLILLIGKILTLLIPYRFIVRKMSYIAQRYDYEKSDYVSNLSCPDGKHERTSKRVFENSIEILFEGNNFYAPIGYHEWLHNIYGDYMKMPPVPERVSHHKFEIYKIL</sequence>
<dbReference type="InterPro" id="IPR007074">
    <property type="entry name" value="LicD/FKTN/FKRP_NTP_transf"/>
</dbReference>
<dbReference type="EMBL" id="VOHY01000011">
    <property type="protein sequence ID" value="TWV72079.1"/>
    <property type="molecule type" value="Genomic_DNA"/>
</dbReference>
<reference evidence="4 5" key="2">
    <citation type="submission" date="2019-08" db="EMBL/GenBank/DDBJ databases">
        <title>Genome sequencing of Bacteroides fragilis Sample_iSURF_9.</title>
        <authorList>
            <person name="Chandler J.E."/>
            <person name="Ruoff K.L."/>
            <person name="Price C.E."/>
            <person name="Valls R.A."/>
            <person name="O'Toole G.A."/>
        </authorList>
    </citation>
    <scope>NUCLEOTIDE SEQUENCE [LARGE SCALE GENOMIC DNA]</scope>
    <source>
        <strain evidence="4 5">CFPLTA004_1B</strain>
    </source>
</reference>
<reference evidence="3 6" key="1">
    <citation type="journal article" date="2019" name="Nat. Med.">
        <title>A library of human gut bacterial isolates paired with longitudinal multiomics data enables mechanistic microbiome research.</title>
        <authorList>
            <person name="Poyet M."/>
            <person name="Groussin M."/>
            <person name="Gibbons S.M."/>
            <person name="Avila-Pacheco J."/>
            <person name="Jiang X."/>
            <person name="Kearney S.M."/>
            <person name="Perrotta A.R."/>
            <person name="Berdy B."/>
            <person name="Zhao S."/>
            <person name="Lieberman T.D."/>
            <person name="Swanson P.K."/>
            <person name="Smith M."/>
            <person name="Roesemann S."/>
            <person name="Alexander J.E."/>
            <person name="Rich S.A."/>
            <person name="Livny J."/>
            <person name="Vlamakis H."/>
            <person name="Clish C."/>
            <person name="Bullock K."/>
            <person name="Deik A."/>
            <person name="Scott J."/>
            <person name="Pierce K.A."/>
            <person name="Xavier R.J."/>
            <person name="Alm E.J."/>
        </authorList>
    </citation>
    <scope>NUCLEOTIDE SEQUENCE [LARGE SCALE GENOMIC DNA]</scope>
    <source>
        <strain evidence="3 6">BIOML-A46</strain>
    </source>
</reference>
<dbReference type="InterPro" id="IPR052942">
    <property type="entry name" value="LPS_cholinephosphotransferase"/>
</dbReference>
<dbReference type="AlphaFoldDB" id="A0A5C6L633"/>
<name>A0A5C6L633_BACFG</name>
<evidence type="ECO:0000313" key="5">
    <source>
        <dbReference type="Proteomes" id="UP000318041"/>
    </source>
</evidence>
<dbReference type="PANTHER" id="PTHR43404">
    <property type="entry name" value="LIPOPOLYSACCHARIDE CHOLINEPHOSPHOTRANSFERASE LICD"/>
    <property type="match status" value="1"/>
</dbReference>
<evidence type="ECO:0000313" key="6">
    <source>
        <dbReference type="Proteomes" id="UP000460666"/>
    </source>
</evidence>
<gene>
    <name evidence="3" type="ORF">F2Z89_00160</name>
    <name evidence="4" type="ORF">FSA08_13735</name>
</gene>
<dbReference type="GO" id="GO:0009100">
    <property type="term" value="P:glycoprotein metabolic process"/>
    <property type="evidence" value="ECO:0007669"/>
    <property type="project" value="UniProtKB-ARBA"/>
</dbReference>
<accession>A0A5C6L633</accession>
<proteinExistence type="predicted"/>
<feature type="transmembrane region" description="Helical" evidence="1">
    <location>
        <begin position="163"/>
        <end position="184"/>
    </location>
</feature>
<comment type="caution">
    <text evidence="4">The sequence shown here is derived from an EMBL/GenBank/DDBJ whole genome shotgun (WGS) entry which is preliminary data.</text>
</comment>
<evidence type="ECO:0000259" key="2">
    <source>
        <dbReference type="Pfam" id="PF04991"/>
    </source>
</evidence>
<dbReference type="Proteomes" id="UP000460666">
    <property type="component" value="Unassembled WGS sequence"/>
</dbReference>
<keyword evidence="1" id="KW-1133">Transmembrane helix</keyword>
<organism evidence="4 5">
    <name type="scientific">Bacteroides fragilis</name>
    <dbReference type="NCBI Taxonomy" id="817"/>
    <lineage>
        <taxon>Bacteria</taxon>
        <taxon>Pseudomonadati</taxon>
        <taxon>Bacteroidota</taxon>
        <taxon>Bacteroidia</taxon>
        <taxon>Bacteroidales</taxon>
        <taxon>Bacteroidaceae</taxon>
        <taxon>Bacteroides</taxon>
    </lineage>
</organism>
<keyword evidence="1" id="KW-0472">Membrane</keyword>
<evidence type="ECO:0000313" key="4">
    <source>
        <dbReference type="EMBL" id="TWV72079.1"/>
    </source>
</evidence>
<dbReference type="PANTHER" id="PTHR43404:SF2">
    <property type="entry name" value="LIPOPOLYSACCHARIDE CHOLINEPHOSPHOTRANSFERASE LICD"/>
    <property type="match status" value="1"/>
</dbReference>